<keyword evidence="6" id="KW-1160">Virus entry into host cell</keyword>
<dbReference type="InterPro" id="IPR011010">
    <property type="entry name" value="DNA_brk_join_enz"/>
</dbReference>
<evidence type="ECO:0000256" key="7">
    <source>
        <dbReference type="SAM" id="MobiDB-lite"/>
    </source>
</evidence>
<accession>A0A382LB56</accession>
<dbReference type="CDD" id="cd00796">
    <property type="entry name" value="INT_Rci_Hp1_C"/>
    <property type="match status" value="1"/>
</dbReference>
<reference evidence="9" key="1">
    <citation type="submission" date="2018-05" db="EMBL/GenBank/DDBJ databases">
        <authorList>
            <person name="Lanie J.A."/>
            <person name="Ng W.-L."/>
            <person name="Kazmierczak K.M."/>
            <person name="Andrzejewski T.M."/>
            <person name="Davidsen T.M."/>
            <person name="Wayne K.J."/>
            <person name="Tettelin H."/>
            <person name="Glass J.I."/>
            <person name="Rusch D."/>
            <person name="Podicherti R."/>
            <person name="Tsui H.-C.T."/>
            <person name="Winkler M.E."/>
        </authorList>
    </citation>
    <scope>NUCLEOTIDE SEQUENCE</scope>
</reference>
<gene>
    <name evidence="9" type="ORF">METZ01_LOCUS286764</name>
</gene>
<dbReference type="InterPro" id="IPR013762">
    <property type="entry name" value="Integrase-like_cat_sf"/>
</dbReference>
<protein>
    <recommendedName>
        <fullName evidence="8">Tyr recombinase domain-containing protein</fullName>
    </recommendedName>
</protein>
<comment type="similarity">
    <text evidence="1">Belongs to the 'phage' integrase family.</text>
</comment>
<dbReference type="InterPro" id="IPR010998">
    <property type="entry name" value="Integrase_recombinase_N"/>
</dbReference>
<evidence type="ECO:0000256" key="2">
    <source>
        <dbReference type="ARBA" id="ARBA00022908"/>
    </source>
</evidence>
<dbReference type="SUPFAM" id="SSF56349">
    <property type="entry name" value="DNA breaking-rejoining enzymes"/>
    <property type="match status" value="1"/>
</dbReference>
<organism evidence="9">
    <name type="scientific">marine metagenome</name>
    <dbReference type="NCBI Taxonomy" id="408172"/>
    <lineage>
        <taxon>unclassified sequences</taxon>
        <taxon>metagenomes</taxon>
        <taxon>ecological metagenomes</taxon>
    </lineage>
</organism>
<dbReference type="GO" id="GO:0006310">
    <property type="term" value="P:DNA recombination"/>
    <property type="evidence" value="ECO:0007669"/>
    <property type="project" value="UniProtKB-KW"/>
</dbReference>
<dbReference type="GO" id="GO:0075713">
    <property type="term" value="P:establishment of integrated proviral latency"/>
    <property type="evidence" value="ECO:0007669"/>
    <property type="project" value="UniProtKB-KW"/>
</dbReference>
<dbReference type="GO" id="GO:0044826">
    <property type="term" value="P:viral genome integration into host DNA"/>
    <property type="evidence" value="ECO:0007669"/>
    <property type="project" value="UniProtKB-KW"/>
</dbReference>
<dbReference type="EMBL" id="UINC01085930">
    <property type="protein sequence ID" value="SVC33910.1"/>
    <property type="molecule type" value="Genomic_DNA"/>
</dbReference>
<feature type="non-terminal residue" evidence="9">
    <location>
        <position position="327"/>
    </location>
</feature>
<evidence type="ECO:0000256" key="5">
    <source>
        <dbReference type="ARBA" id="ARBA00023195"/>
    </source>
</evidence>
<feature type="domain" description="Tyr recombinase" evidence="8">
    <location>
        <begin position="185"/>
        <end position="327"/>
    </location>
</feature>
<evidence type="ECO:0000256" key="6">
    <source>
        <dbReference type="ARBA" id="ARBA00023296"/>
    </source>
</evidence>
<evidence type="ECO:0000256" key="1">
    <source>
        <dbReference type="ARBA" id="ARBA00008857"/>
    </source>
</evidence>
<feature type="region of interest" description="Disordered" evidence="7">
    <location>
        <begin position="50"/>
        <end position="74"/>
    </location>
</feature>
<dbReference type="GO" id="GO:0015074">
    <property type="term" value="P:DNA integration"/>
    <property type="evidence" value="ECO:0007669"/>
    <property type="project" value="UniProtKB-KW"/>
</dbReference>
<keyword evidence="3" id="KW-0238">DNA-binding</keyword>
<proteinExistence type="inferred from homology"/>
<dbReference type="PANTHER" id="PTHR30629">
    <property type="entry name" value="PROPHAGE INTEGRASE"/>
    <property type="match status" value="1"/>
</dbReference>
<dbReference type="InterPro" id="IPR002104">
    <property type="entry name" value="Integrase_catalytic"/>
</dbReference>
<dbReference type="GO" id="GO:0046718">
    <property type="term" value="P:symbiont entry into host cell"/>
    <property type="evidence" value="ECO:0007669"/>
    <property type="project" value="UniProtKB-KW"/>
</dbReference>
<evidence type="ECO:0000256" key="3">
    <source>
        <dbReference type="ARBA" id="ARBA00023125"/>
    </source>
</evidence>
<keyword evidence="5" id="KW-1179">Viral genome integration</keyword>
<keyword evidence="4" id="KW-0233">DNA recombination</keyword>
<dbReference type="InterPro" id="IPR050808">
    <property type="entry name" value="Phage_Integrase"/>
</dbReference>
<dbReference type="Pfam" id="PF00589">
    <property type="entry name" value="Phage_integrase"/>
    <property type="match status" value="1"/>
</dbReference>
<dbReference type="Gene3D" id="1.10.443.10">
    <property type="entry name" value="Intergrase catalytic core"/>
    <property type="match status" value="1"/>
</dbReference>
<dbReference type="AlphaFoldDB" id="A0A382LB56"/>
<evidence type="ECO:0000256" key="4">
    <source>
        <dbReference type="ARBA" id="ARBA00023172"/>
    </source>
</evidence>
<sequence length="327" mass="37963">MPAQQRFPTKYPGVHYIDGKWGEDKQQKIFLIRYRKNGIAIEEKVGRQREDGMTEAKASRIRAHRMSGTEPTNAERRRLGEEYGNRWTIGRLWTEYKLSKPNLKGAVTDENRYKLHIKKHFSNKSPDEVTHEDIERLKRSLSKHVTDKTLANVLELLRRICNFGMKRNLCLGLQFVIELPKVNNIKTEDLTPEQLENLLKVLDQEKDIHAAAMIRLALYTGMRRGEMFRLKWQDLDFLRGFIKLVDPKGGKDSQIPMNDSALNLFRDHPRTESEYVFPGRKGGPRTDIKRALTRIKKATGLPDDFRILHGLRHVYASILASSGKWTC</sequence>
<name>A0A382LB56_9ZZZZ</name>
<evidence type="ECO:0000313" key="9">
    <source>
        <dbReference type="EMBL" id="SVC33910.1"/>
    </source>
</evidence>
<keyword evidence="2" id="KW-0229">DNA integration</keyword>
<evidence type="ECO:0000259" key="8">
    <source>
        <dbReference type="PROSITE" id="PS51898"/>
    </source>
</evidence>
<dbReference type="PROSITE" id="PS51898">
    <property type="entry name" value="TYR_RECOMBINASE"/>
    <property type="match status" value="1"/>
</dbReference>
<dbReference type="Gene3D" id="1.10.150.130">
    <property type="match status" value="1"/>
</dbReference>
<dbReference type="PANTHER" id="PTHR30629:SF2">
    <property type="entry name" value="PROPHAGE INTEGRASE INTS-RELATED"/>
    <property type="match status" value="1"/>
</dbReference>
<dbReference type="GO" id="GO:0003677">
    <property type="term" value="F:DNA binding"/>
    <property type="evidence" value="ECO:0007669"/>
    <property type="project" value="UniProtKB-KW"/>
</dbReference>